<accession>A0ABU6GC42</accession>
<keyword evidence="1" id="KW-0732">Signal</keyword>
<evidence type="ECO:0000313" key="2">
    <source>
        <dbReference type="EMBL" id="MEC0231209.1"/>
    </source>
</evidence>
<gene>
    <name evidence="2" type="ORF">P4I72_29345</name>
</gene>
<evidence type="ECO:0000256" key="1">
    <source>
        <dbReference type="SAM" id="SignalP"/>
    </source>
</evidence>
<feature type="chain" id="PRO_5045844530" evidence="1">
    <location>
        <begin position="25"/>
        <end position="219"/>
    </location>
</feature>
<sequence>MFKRVTSLLAALCLSITLILPVSAKGVTLSPDTIVSKENVNQVLESLGIDPRELKKADVSSNDSVIVTVGELEQALNQLKKLPAQIKTNDNSNSLKTNNLAASDFCTGLKMLYYTTNLGGSFELAYEVASNYSWSKFTSVNNATVTVIDNDDNLLTTFTINKREVGAEVVSNGNKAQLTAKVVVDSWLSIGSVGLIKVGSTTVTTTKEWNATTELPQCV</sequence>
<keyword evidence="3" id="KW-1185">Reference proteome</keyword>
<comment type="caution">
    <text evidence="2">The sequence shown here is derived from an EMBL/GenBank/DDBJ whole genome shotgun (WGS) entry which is preliminary data.</text>
</comment>
<organism evidence="2 3">
    <name type="scientific">Paenibacillus alba</name>
    <dbReference type="NCBI Taxonomy" id="1197127"/>
    <lineage>
        <taxon>Bacteria</taxon>
        <taxon>Bacillati</taxon>
        <taxon>Bacillota</taxon>
        <taxon>Bacilli</taxon>
        <taxon>Bacillales</taxon>
        <taxon>Paenibacillaceae</taxon>
        <taxon>Paenibacillus</taxon>
    </lineage>
</organism>
<reference evidence="2 3" key="1">
    <citation type="submission" date="2023-03" db="EMBL/GenBank/DDBJ databases">
        <title>Bacillus Genome Sequencing.</title>
        <authorList>
            <person name="Dunlap C."/>
        </authorList>
    </citation>
    <scope>NUCLEOTIDE SEQUENCE [LARGE SCALE GENOMIC DNA]</scope>
    <source>
        <strain evidence="2 3">BD-533</strain>
    </source>
</reference>
<name>A0ABU6GC42_9BACL</name>
<protein>
    <submittedName>
        <fullName evidence="2">Uncharacterized protein</fullName>
    </submittedName>
</protein>
<dbReference type="RefSeq" id="WP_326075166.1">
    <property type="nucleotide sequence ID" value="NZ_JARLKY010000088.1"/>
</dbReference>
<dbReference type="Proteomes" id="UP001338137">
    <property type="component" value="Unassembled WGS sequence"/>
</dbReference>
<proteinExistence type="predicted"/>
<dbReference type="EMBL" id="JARLKY010000088">
    <property type="protein sequence ID" value="MEC0231209.1"/>
    <property type="molecule type" value="Genomic_DNA"/>
</dbReference>
<evidence type="ECO:0000313" key="3">
    <source>
        <dbReference type="Proteomes" id="UP001338137"/>
    </source>
</evidence>
<feature type="signal peptide" evidence="1">
    <location>
        <begin position="1"/>
        <end position="24"/>
    </location>
</feature>